<dbReference type="InterPro" id="IPR001296">
    <property type="entry name" value="Glyco_trans_1"/>
</dbReference>
<protein>
    <submittedName>
        <fullName evidence="2">Glycosyltransferase</fullName>
    </submittedName>
</protein>
<reference evidence="2 3" key="1">
    <citation type="submission" date="2022-10" db="EMBL/GenBank/DDBJ databases">
        <title>Luteolibacter arcticus strain CCTCC AB 2014275, whole genome shotgun sequencing project.</title>
        <authorList>
            <person name="Zhao G."/>
            <person name="Shen L."/>
        </authorList>
    </citation>
    <scope>NUCLEOTIDE SEQUENCE [LARGE SCALE GENOMIC DNA]</scope>
    <source>
        <strain evidence="2 3">CCTCC AB 2014275</strain>
    </source>
</reference>
<evidence type="ECO:0000259" key="1">
    <source>
        <dbReference type="Pfam" id="PF00534"/>
    </source>
</evidence>
<evidence type="ECO:0000313" key="3">
    <source>
        <dbReference type="Proteomes" id="UP001320876"/>
    </source>
</evidence>
<proteinExistence type="predicted"/>
<gene>
    <name evidence="2" type="ORF">OKA05_13340</name>
</gene>
<dbReference type="SUPFAM" id="SSF53756">
    <property type="entry name" value="UDP-Glycosyltransferase/glycogen phosphorylase"/>
    <property type="match status" value="1"/>
</dbReference>
<evidence type="ECO:0000313" key="2">
    <source>
        <dbReference type="EMBL" id="MCW1923542.1"/>
    </source>
</evidence>
<sequence>MKVLVSAYACDPYQGSEPGVGWTAVCRIARQHDVWVLSHTRHQEGWERARSEGKVPPNVTVRFLGENRPWLQNRFLAHLQSWKSFADYMAIVLEAAQAWHREIGFDLCHQVTIATWRIPSPLWKLPIPLVWGPIGGGGYIPAAFRSMLSPAARGFEFARDLNSARALRSQGFQDCVRNSAVVFAANEETELLLKPHRGDKPLVKLPIASIPADKAEKFRRPEGMTPEGPLRLFAGGNMEGRKGVSLALKALAKVAAAGIDFRYTVAGGGPEVPVLMKLAERLGLTDRVEFHPGFSGQDYIAALQATDVYFLPSFRESTPVTLLEAYLAGCYPVVADTSAQGEIVRMAGGSAIPITDIAGLVDGLAQAVMGCARHRDELPAKVAESRSKLIAYFDSARYDQAIADAYRVAMETRSGPC</sequence>
<dbReference type="Gene3D" id="3.40.50.2000">
    <property type="entry name" value="Glycogen Phosphorylase B"/>
    <property type="match status" value="1"/>
</dbReference>
<accession>A0ABT3GJ53</accession>
<dbReference type="PANTHER" id="PTHR12526">
    <property type="entry name" value="GLYCOSYLTRANSFERASE"/>
    <property type="match status" value="1"/>
</dbReference>
<dbReference type="Proteomes" id="UP001320876">
    <property type="component" value="Unassembled WGS sequence"/>
</dbReference>
<dbReference type="RefSeq" id="WP_264487651.1">
    <property type="nucleotide sequence ID" value="NZ_JAPDDT010000005.1"/>
</dbReference>
<dbReference type="CDD" id="cd03801">
    <property type="entry name" value="GT4_PimA-like"/>
    <property type="match status" value="1"/>
</dbReference>
<organism evidence="2 3">
    <name type="scientific">Luteolibacter arcticus</name>
    <dbReference type="NCBI Taxonomy" id="1581411"/>
    <lineage>
        <taxon>Bacteria</taxon>
        <taxon>Pseudomonadati</taxon>
        <taxon>Verrucomicrobiota</taxon>
        <taxon>Verrucomicrobiia</taxon>
        <taxon>Verrucomicrobiales</taxon>
        <taxon>Verrucomicrobiaceae</taxon>
        <taxon>Luteolibacter</taxon>
    </lineage>
</organism>
<dbReference type="EMBL" id="JAPDDT010000005">
    <property type="protein sequence ID" value="MCW1923542.1"/>
    <property type="molecule type" value="Genomic_DNA"/>
</dbReference>
<dbReference type="Pfam" id="PF00534">
    <property type="entry name" value="Glycos_transf_1"/>
    <property type="match status" value="1"/>
</dbReference>
<comment type="caution">
    <text evidence="2">The sequence shown here is derived from an EMBL/GenBank/DDBJ whole genome shotgun (WGS) entry which is preliminary data.</text>
</comment>
<feature type="domain" description="Glycosyl transferase family 1" evidence="1">
    <location>
        <begin position="225"/>
        <end position="368"/>
    </location>
</feature>
<name>A0ABT3GJ53_9BACT</name>
<keyword evidence="3" id="KW-1185">Reference proteome</keyword>